<protein>
    <submittedName>
        <fullName evidence="2">Uncharacterized protein</fullName>
    </submittedName>
</protein>
<gene>
    <name evidence="2" type="ORF">BT93_L2581</name>
</gene>
<dbReference type="Proteomes" id="UP000806378">
    <property type="component" value="Unassembled WGS sequence"/>
</dbReference>
<keyword evidence="3" id="KW-1185">Reference proteome</keyword>
<evidence type="ECO:0000313" key="3">
    <source>
        <dbReference type="Proteomes" id="UP000806378"/>
    </source>
</evidence>
<accession>A0A8T0CJA7</accession>
<feature type="compositionally biased region" description="Basic residues" evidence="1">
    <location>
        <begin position="71"/>
        <end position="88"/>
    </location>
</feature>
<feature type="region of interest" description="Disordered" evidence="1">
    <location>
        <begin position="1"/>
        <end position="97"/>
    </location>
</feature>
<feature type="compositionally biased region" description="Basic and acidic residues" evidence="1">
    <location>
        <begin position="40"/>
        <end position="49"/>
    </location>
</feature>
<comment type="caution">
    <text evidence="2">The sequence shown here is derived from an EMBL/GenBank/DDBJ whole genome shotgun (WGS) entry which is preliminary data.</text>
</comment>
<proteinExistence type="predicted"/>
<evidence type="ECO:0000256" key="1">
    <source>
        <dbReference type="SAM" id="MobiDB-lite"/>
    </source>
</evidence>
<organism evidence="2 3">
    <name type="scientific">Corymbia citriodora subsp. variegata</name>
    <dbReference type="NCBI Taxonomy" id="360336"/>
    <lineage>
        <taxon>Eukaryota</taxon>
        <taxon>Viridiplantae</taxon>
        <taxon>Streptophyta</taxon>
        <taxon>Embryophyta</taxon>
        <taxon>Tracheophyta</taxon>
        <taxon>Spermatophyta</taxon>
        <taxon>Magnoliopsida</taxon>
        <taxon>eudicotyledons</taxon>
        <taxon>Gunneridae</taxon>
        <taxon>Pentapetalae</taxon>
        <taxon>rosids</taxon>
        <taxon>malvids</taxon>
        <taxon>Myrtales</taxon>
        <taxon>Myrtaceae</taxon>
        <taxon>Myrtoideae</taxon>
        <taxon>Eucalypteae</taxon>
        <taxon>Corymbia</taxon>
    </lineage>
</organism>
<reference evidence="2" key="1">
    <citation type="submission" date="2020-05" db="EMBL/GenBank/DDBJ databases">
        <title>WGS assembly of Corymbia citriodora subspecies variegata.</title>
        <authorList>
            <person name="Barry K."/>
            <person name="Hundley H."/>
            <person name="Shu S."/>
            <person name="Jenkins J."/>
            <person name="Grimwood J."/>
            <person name="Baten A."/>
        </authorList>
    </citation>
    <scope>NUCLEOTIDE SEQUENCE</scope>
    <source>
        <strain evidence="2">CV2-018</strain>
    </source>
</reference>
<name>A0A8T0CJA7_CORYI</name>
<dbReference type="Gramene" id="rna-gnl|WGS:JABURB|Cocit.L2581.1">
    <property type="protein sequence ID" value="cds-KAF7847771.1"/>
    <property type="gene ID" value="gene-BT93_L2581"/>
</dbReference>
<dbReference type="AlphaFoldDB" id="A0A8T0CJA7"/>
<dbReference type="EMBL" id="MU090520">
    <property type="protein sequence ID" value="KAF7847771.1"/>
    <property type="molecule type" value="Genomic_DNA"/>
</dbReference>
<sequence>MEGGARRRPAPAEGRSGRRAPEVVVPPAALRQAPGQGPDLGRHRADRGQPRAGPALRVAARPGQAHGPDRRLHRRHRRARSRRPAHRLGGRDSQCRPRARRALLEARHWHCSEGSS</sequence>
<evidence type="ECO:0000313" key="2">
    <source>
        <dbReference type="EMBL" id="KAF7847771.1"/>
    </source>
</evidence>